<dbReference type="OrthoDB" id="6261647at2"/>
<name>A0A553H0J4_9PSED</name>
<keyword evidence="2" id="KW-1185">Reference proteome</keyword>
<dbReference type="Proteomes" id="UP000315235">
    <property type="component" value="Unassembled WGS sequence"/>
</dbReference>
<sequence length="115" mass="12734">MSRLWVSLSVAACAVTGAVFIGFSQLRTEDLINCSQEDSPMVIPPSICRQYTLLMRTGPEDIERMRALNGLAYILAPPAEGKFEIAERYQERGLDMNAEINTKKGAIQDNKVRAA</sequence>
<evidence type="ECO:0000313" key="1">
    <source>
        <dbReference type="EMBL" id="TRX75262.1"/>
    </source>
</evidence>
<reference evidence="1 2" key="1">
    <citation type="submission" date="2019-07" db="EMBL/GenBank/DDBJ databases">
        <title>Pseudomonas mangiferae sp. nov., isolated from bark of mango tree in Thailand.</title>
        <authorList>
            <person name="Srisuk N."/>
            <person name="Anurat P."/>
        </authorList>
    </citation>
    <scope>NUCLEOTIDE SEQUENCE [LARGE SCALE GENOMIC DNA]</scope>
    <source>
        <strain evidence="1 2">DMKU_BBB3-04</strain>
    </source>
</reference>
<comment type="caution">
    <text evidence="1">The sequence shown here is derived from an EMBL/GenBank/DDBJ whole genome shotgun (WGS) entry which is preliminary data.</text>
</comment>
<organism evidence="1 2">
    <name type="scientific">Pseudomonas mangiferae</name>
    <dbReference type="NCBI Taxonomy" id="2593654"/>
    <lineage>
        <taxon>Bacteria</taxon>
        <taxon>Pseudomonadati</taxon>
        <taxon>Pseudomonadota</taxon>
        <taxon>Gammaproteobacteria</taxon>
        <taxon>Pseudomonadales</taxon>
        <taxon>Pseudomonadaceae</taxon>
        <taxon>Pseudomonas</taxon>
    </lineage>
</organism>
<protein>
    <submittedName>
        <fullName evidence="1">Uncharacterized protein</fullName>
    </submittedName>
</protein>
<dbReference type="AlphaFoldDB" id="A0A553H0J4"/>
<proteinExistence type="predicted"/>
<gene>
    <name evidence="1" type="ORF">FM069_09220</name>
</gene>
<evidence type="ECO:0000313" key="2">
    <source>
        <dbReference type="Proteomes" id="UP000315235"/>
    </source>
</evidence>
<dbReference type="EMBL" id="VJOY01000005">
    <property type="protein sequence ID" value="TRX75262.1"/>
    <property type="molecule type" value="Genomic_DNA"/>
</dbReference>
<dbReference type="RefSeq" id="WP_143488005.1">
    <property type="nucleotide sequence ID" value="NZ_VJOY01000005.1"/>
</dbReference>
<accession>A0A553H0J4</accession>